<evidence type="ECO:0000313" key="2">
    <source>
        <dbReference type="Proteomes" id="UP000219182"/>
    </source>
</evidence>
<dbReference type="AlphaFoldDB" id="A0A2A6FJP4"/>
<evidence type="ECO:0000313" key="1">
    <source>
        <dbReference type="EMBL" id="PDQ22034.1"/>
    </source>
</evidence>
<organism evidence="1 2">
    <name type="scientific">Mesorhizobium sanjuanii</name>
    <dbReference type="NCBI Taxonomy" id="2037900"/>
    <lineage>
        <taxon>Bacteria</taxon>
        <taxon>Pseudomonadati</taxon>
        <taxon>Pseudomonadota</taxon>
        <taxon>Alphaproteobacteria</taxon>
        <taxon>Hyphomicrobiales</taxon>
        <taxon>Phyllobacteriaceae</taxon>
        <taxon>Mesorhizobium</taxon>
    </lineage>
</organism>
<proteinExistence type="predicted"/>
<dbReference type="Proteomes" id="UP000219182">
    <property type="component" value="Unassembled WGS sequence"/>
</dbReference>
<keyword evidence="2" id="KW-1185">Reference proteome</keyword>
<name>A0A2A6FJP4_9HYPH</name>
<comment type="caution">
    <text evidence="1">The sequence shown here is derived from an EMBL/GenBank/DDBJ whole genome shotgun (WGS) entry which is preliminary data.</text>
</comment>
<reference evidence="1 2" key="1">
    <citation type="submission" date="2017-09" db="EMBL/GenBank/DDBJ databases">
        <title>Mesorhizobum sanjuanii sp. nov. isolated from nodules of Lotus tenuis in saline-alkaline lowlands of Flooding Pampa.</title>
        <authorList>
            <person name="Sannazzaro A.I."/>
            <person name="Torres Tejerizo G.A."/>
            <person name="Fontana F."/>
            <person name="Cumpa Velazquez L.M."/>
            <person name="Hansen L."/>
            <person name="Pistorio M."/>
            <person name="Estrella M.J."/>
        </authorList>
    </citation>
    <scope>NUCLEOTIDE SEQUENCE [LARGE SCALE GENOMIC DNA]</scope>
    <source>
        <strain evidence="1 2">BSA136</strain>
    </source>
</reference>
<sequence length="87" mass="9471">MHPTVCSSFGNMMRMHSHRHAAKVTRISEGQRTLASGYPRLDQDAGLDQQPHAWEMRKAVSPLGSPWNSMTVVSAATNSDDGPPAVL</sequence>
<protein>
    <submittedName>
        <fullName evidence="1">Uncharacterized protein</fullName>
    </submittedName>
</protein>
<dbReference type="EMBL" id="NWQG01000026">
    <property type="protein sequence ID" value="PDQ22034.1"/>
    <property type="molecule type" value="Genomic_DNA"/>
</dbReference>
<accession>A0A2A6FJP4</accession>
<gene>
    <name evidence="1" type="ORF">CN311_05775</name>
</gene>